<keyword evidence="4 8" id="KW-1003">Cell membrane</keyword>
<feature type="transmembrane region" description="Helical" evidence="8">
    <location>
        <begin position="6"/>
        <end position="25"/>
    </location>
</feature>
<evidence type="ECO:0000256" key="1">
    <source>
        <dbReference type="ARBA" id="ARBA00004651"/>
    </source>
</evidence>
<dbReference type="Pfam" id="PF01544">
    <property type="entry name" value="CorA"/>
    <property type="match status" value="1"/>
</dbReference>
<comment type="function">
    <text evidence="8">Mediates influx of magnesium ions.</text>
</comment>
<evidence type="ECO:0000256" key="3">
    <source>
        <dbReference type="ARBA" id="ARBA00022448"/>
    </source>
</evidence>
<dbReference type="Gene3D" id="1.20.58.340">
    <property type="entry name" value="Magnesium transport protein CorA, transmembrane region"/>
    <property type="match status" value="2"/>
</dbReference>
<dbReference type="AlphaFoldDB" id="A0A9X8SDB5"/>
<comment type="caution">
    <text evidence="8">Lacks conserved residue(s) required for the propagation of feature annotation.</text>
</comment>
<evidence type="ECO:0000256" key="5">
    <source>
        <dbReference type="ARBA" id="ARBA00022692"/>
    </source>
</evidence>
<dbReference type="FunFam" id="1.20.58.340:FF:000012">
    <property type="entry name" value="Magnesium transport protein CorA"/>
    <property type="match status" value="1"/>
</dbReference>
<evidence type="ECO:0000256" key="4">
    <source>
        <dbReference type="ARBA" id="ARBA00022475"/>
    </source>
</evidence>
<comment type="subcellular location">
    <subcellularLocation>
        <location evidence="1">Cell membrane</location>
        <topology evidence="1">Multi-pass membrane protein</topology>
    </subcellularLocation>
    <subcellularLocation>
        <location evidence="8">Membrane</location>
        <topology evidence="8">Multi-pass membrane protein</topology>
    </subcellularLocation>
</comment>
<feature type="transmembrane region" description="Helical" evidence="8">
    <location>
        <begin position="308"/>
        <end position="329"/>
    </location>
</feature>
<name>A0A9X8SDB5_9BACI</name>
<keyword evidence="8" id="KW-0460">Magnesium</keyword>
<dbReference type="GO" id="GO:0000287">
    <property type="term" value="F:magnesium ion binding"/>
    <property type="evidence" value="ECO:0007669"/>
    <property type="project" value="TreeGrafter"/>
</dbReference>
<evidence type="ECO:0000256" key="6">
    <source>
        <dbReference type="ARBA" id="ARBA00022989"/>
    </source>
</evidence>
<sequence>MFLLGFFYYFLFIIIMGENMIRICAITKTDEVLYDVSLEETKKDHIVWYWLDLYKPTKEEYTYILQDHFKFHPLAIEDCIEYVQRPKVDFYDGYNFLVLHAFGEDGLEPHEIDLFISDRYIVSFHFSHNNAIERVWKTLGEKKRIKNSPLHVAHTIIDQIVDDYFAPVYYIEDHLNAIDDNLTGETAGSVLEEVFDIRADLSKLRRTIIPMRDLLYRILNSTRFYGISDHEIYFKDIHDHLLKLTEMIEASRELTADIRDSYFSLNSHHMNNIMKTLTVFSTIFMPLTFIAGVYGMNFTHMPELGGQYSYFICLLIMALIGGGMMAWFYKKGWFK</sequence>
<dbReference type="SUPFAM" id="SSF144083">
    <property type="entry name" value="Magnesium transport protein CorA, transmembrane region"/>
    <property type="match status" value="1"/>
</dbReference>
<dbReference type="PANTHER" id="PTHR46494:SF1">
    <property type="entry name" value="CORA FAMILY METAL ION TRANSPORTER (EUROFUNG)"/>
    <property type="match status" value="1"/>
</dbReference>
<dbReference type="InterPro" id="IPR002523">
    <property type="entry name" value="MgTranspt_CorA/ZnTranspt_ZntB"/>
</dbReference>
<dbReference type="InterPro" id="IPR004488">
    <property type="entry name" value="Mg/Co-transport_prot_CorA"/>
</dbReference>
<evidence type="ECO:0000313" key="10">
    <source>
        <dbReference type="Proteomes" id="UP000194435"/>
    </source>
</evidence>
<dbReference type="InterPro" id="IPR045863">
    <property type="entry name" value="CorA_TM1_TM2"/>
</dbReference>
<dbReference type="GO" id="GO:0005886">
    <property type="term" value="C:plasma membrane"/>
    <property type="evidence" value="ECO:0007669"/>
    <property type="project" value="UniProtKB-SubCell"/>
</dbReference>
<evidence type="ECO:0000256" key="8">
    <source>
        <dbReference type="RuleBase" id="RU362010"/>
    </source>
</evidence>
<gene>
    <name evidence="9" type="primary">corA_1</name>
    <name evidence="8" type="synonym">corA</name>
    <name evidence="9" type="ORF">BACERE00221_02183</name>
</gene>
<evidence type="ECO:0000313" key="9">
    <source>
        <dbReference type="EMBL" id="SME03912.1"/>
    </source>
</evidence>
<dbReference type="CDD" id="cd12831">
    <property type="entry name" value="TmCorA-like_u2"/>
    <property type="match status" value="1"/>
</dbReference>
<dbReference type="PANTHER" id="PTHR46494">
    <property type="entry name" value="CORA FAMILY METAL ION TRANSPORTER (EUROFUNG)"/>
    <property type="match status" value="1"/>
</dbReference>
<keyword evidence="3 8" id="KW-0813">Transport</keyword>
<dbReference type="FunFam" id="3.30.460.20:FF:000007">
    <property type="entry name" value="Magnesium transport protein CorA"/>
    <property type="match status" value="1"/>
</dbReference>
<dbReference type="InterPro" id="IPR045861">
    <property type="entry name" value="CorA_cytoplasmic_dom"/>
</dbReference>
<dbReference type="GO" id="GO:0015095">
    <property type="term" value="F:magnesium ion transmembrane transporter activity"/>
    <property type="evidence" value="ECO:0007669"/>
    <property type="project" value="UniProtKB-UniRule"/>
</dbReference>
<dbReference type="SUPFAM" id="SSF143865">
    <property type="entry name" value="CorA soluble domain-like"/>
    <property type="match status" value="1"/>
</dbReference>
<evidence type="ECO:0000256" key="7">
    <source>
        <dbReference type="ARBA" id="ARBA00023136"/>
    </source>
</evidence>
<dbReference type="NCBIfam" id="TIGR00383">
    <property type="entry name" value="corA"/>
    <property type="match status" value="1"/>
</dbReference>
<comment type="caution">
    <text evidence="9">The sequence shown here is derived from an EMBL/GenBank/DDBJ whole genome shotgun (WGS) entry which is preliminary data.</text>
</comment>
<dbReference type="GO" id="GO:0050897">
    <property type="term" value="F:cobalt ion binding"/>
    <property type="evidence" value="ECO:0007669"/>
    <property type="project" value="TreeGrafter"/>
</dbReference>
<organism evidence="9 10">
    <name type="scientific">Bacillus paranthracis</name>
    <dbReference type="NCBI Taxonomy" id="2026186"/>
    <lineage>
        <taxon>Bacteria</taxon>
        <taxon>Bacillati</taxon>
        <taxon>Bacillota</taxon>
        <taxon>Bacilli</taxon>
        <taxon>Bacillales</taxon>
        <taxon>Bacillaceae</taxon>
        <taxon>Bacillus</taxon>
        <taxon>Bacillus cereus group</taxon>
    </lineage>
</organism>
<keyword evidence="7 8" id="KW-0472">Membrane</keyword>
<accession>A0A9X8SDB5</accession>
<dbReference type="EMBL" id="FWZC01000035">
    <property type="protein sequence ID" value="SME03912.1"/>
    <property type="molecule type" value="Genomic_DNA"/>
</dbReference>
<dbReference type="GO" id="GO:0015087">
    <property type="term" value="F:cobalt ion transmembrane transporter activity"/>
    <property type="evidence" value="ECO:0007669"/>
    <property type="project" value="UniProtKB-UniRule"/>
</dbReference>
<feature type="transmembrane region" description="Helical" evidence="8">
    <location>
        <begin position="277"/>
        <end position="296"/>
    </location>
</feature>
<comment type="similarity">
    <text evidence="2 8">Belongs to the CorA metal ion transporter (MIT) (TC 1.A.35) family.</text>
</comment>
<reference evidence="9 10" key="1">
    <citation type="submission" date="2017-04" db="EMBL/GenBank/DDBJ databases">
        <authorList>
            <person name="Criscuolo A."/>
        </authorList>
    </citation>
    <scope>NUCLEOTIDE SEQUENCE [LARGE SCALE GENOMIC DNA]</scope>
    <source>
        <strain evidence="9">16-00221</strain>
    </source>
</reference>
<keyword evidence="8" id="KW-0406">Ion transport</keyword>
<proteinExistence type="inferred from homology"/>
<keyword evidence="5 8" id="KW-0812">Transmembrane</keyword>
<dbReference type="FunFam" id="1.20.58.340:FF:000018">
    <property type="entry name" value="Magnesium transport protein CorA"/>
    <property type="match status" value="1"/>
</dbReference>
<evidence type="ECO:0000256" key="2">
    <source>
        <dbReference type="ARBA" id="ARBA00009765"/>
    </source>
</evidence>
<dbReference type="Proteomes" id="UP000194435">
    <property type="component" value="Unassembled WGS sequence"/>
</dbReference>
<keyword evidence="6 8" id="KW-1133">Transmembrane helix</keyword>
<protein>
    <recommendedName>
        <fullName evidence="8">Magnesium transport protein CorA</fullName>
    </recommendedName>
</protein>
<dbReference type="Gene3D" id="3.30.460.20">
    <property type="entry name" value="CorA soluble domain-like"/>
    <property type="match status" value="1"/>
</dbReference>